<dbReference type="GO" id="GO:0016301">
    <property type="term" value="F:kinase activity"/>
    <property type="evidence" value="ECO:0007669"/>
    <property type="project" value="UniProtKB-KW"/>
</dbReference>
<dbReference type="PANTHER" id="PTHR43289:SF6">
    <property type="entry name" value="SERINE_THREONINE-PROTEIN KINASE NEKL-3"/>
    <property type="match status" value="1"/>
</dbReference>
<dbReference type="SMART" id="SM00220">
    <property type="entry name" value="S_TKc"/>
    <property type="match status" value="1"/>
</dbReference>
<evidence type="ECO:0000256" key="3">
    <source>
        <dbReference type="ARBA" id="ARBA00022777"/>
    </source>
</evidence>
<keyword evidence="4" id="KW-0067">ATP-binding</keyword>
<dbReference type="Proteomes" id="UP001596091">
    <property type="component" value="Unassembled WGS sequence"/>
</dbReference>
<evidence type="ECO:0000256" key="4">
    <source>
        <dbReference type="ARBA" id="ARBA00022840"/>
    </source>
</evidence>
<sequence>MGSRRKTVFRTAFDTYTAQAELGKGPSGAVFDAVDDCGQPCAVKLLNPALTGPSALKRAADELRFCSRRPHKNILPILDRGLHGTKGAFYVAPLYARSLREAIDEGIPQENVLRLFGQILDGVEAAHLYEICHGDLKPENILLSEDARDVVVADFGMKHFLRTERQPADTPQAQGANPFPYVAPEEPHEVTGKADVFALGIMLHEMFTRTSATGPGDLEIADVAPEFAYLDWTVKRMTHPDPKQRLTVTEVKRELIARGNEFLCLQRLNVLKNEILLETEVDDPLLRDPVGLQSVDFRADTLYLTLNQAPPADWVAAFHGSGRPFHLNGYGPERFVFMGRLAHLRVARGVDPQQLLDQAKAYVTAANQAYAEGARARHRAHLEQERELKRAQIAMEERRHEVLSRLRL</sequence>
<reference evidence="7" key="1">
    <citation type="journal article" date="2019" name="Int. J. Syst. Evol. Microbiol.">
        <title>The Global Catalogue of Microorganisms (GCM) 10K type strain sequencing project: providing services to taxonomists for standard genome sequencing and annotation.</title>
        <authorList>
            <consortium name="The Broad Institute Genomics Platform"/>
            <consortium name="The Broad Institute Genome Sequencing Center for Infectious Disease"/>
            <person name="Wu L."/>
            <person name="Ma J."/>
        </authorList>
    </citation>
    <scope>NUCLEOTIDE SEQUENCE [LARGE SCALE GENOMIC DNA]</scope>
    <source>
        <strain evidence="7">JCM 4087</strain>
    </source>
</reference>
<evidence type="ECO:0000256" key="1">
    <source>
        <dbReference type="ARBA" id="ARBA00022679"/>
    </source>
</evidence>
<feature type="domain" description="Protein kinase" evidence="5">
    <location>
        <begin position="16"/>
        <end position="263"/>
    </location>
</feature>
<comment type="caution">
    <text evidence="6">The sequence shown here is derived from an EMBL/GenBank/DDBJ whole genome shotgun (WGS) entry which is preliminary data.</text>
</comment>
<keyword evidence="2" id="KW-0547">Nucleotide-binding</keyword>
<dbReference type="PANTHER" id="PTHR43289">
    <property type="entry name" value="MITOGEN-ACTIVATED PROTEIN KINASE KINASE KINASE 20-RELATED"/>
    <property type="match status" value="1"/>
</dbReference>
<keyword evidence="3 6" id="KW-0418">Kinase</keyword>
<keyword evidence="7" id="KW-1185">Reference proteome</keyword>
<name>A0ABW1EH31_9BACT</name>
<dbReference type="InterPro" id="IPR011009">
    <property type="entry name" value="Kinase-like_dom_sf"/>
</dbReference>
<dbReference type="PROSITE" id="PS00108">
    <property type="entry name" value="PROTEIN_KINASE_ST"/>
    <property type="match status" value="1"/>
</dbReference>
<dbReference type="EMBL" id="JBHSPH010000005">
    <property type="protein sequence ID" value="MFC5863601.1"/>
    <property type="molecule type" value="Genomic_DNA"/>
</dbReference>
<gene>
    <name evidence="6" type="ORF">ACFPT7_14940</name>
</gene>
<proteinExistence type="predicted"/>
<dbReference type="PROSITE" id="PS50011">
    <property type="entry name" value="PROTEIN_KINASE_DOM"/>
    <property type="match status" value="1"/>
</dbReference>
<evidence type="ECO:0000313" key="6">
    <source>
        <dbReference type="EMBL" id="MFC5863601.1"/>
    </source>
</evidence>
<dbReference type="RefSeq" id="WP_263340136.1">
    <property type="nucleotide sequence ID" value="NZ_JAGSYH010000005.1"/>
</dbReference>
<dbReference type="Pfam" id="PF00069">
    <property type="entry name" value="Pkinase"/>
    <property type="match status" value="1"/>
</dbReference>
<evidence type="ECO:0000313" key="7">
    <source>
        <dbReference type="Proteomes" id="UP001596091"/>
    </source>
</evidence>
<organism evidence="6 7">
    <name type="scientific">Acidicapsa dinghuensis</name>
    <dbReference type="NCBI Taxonomy" id="2218256"/>
    <lineage>
        <taxon>Bacteria</taxon>
        <taxon>Pseudomonadati</taxon>
        <taxon>Acidobacteriota</taxon>
        <taxon>Terriglobia</taxon>
        <taxon>Terriglobales</taxon>
        <taxon>Acidobacteriaceae</taxon>
        <taxon>Acidicapsa</taxon>
    </lineage>
</organism>
<dbReference type="InterPro" id="IPR008271">
    <property type="entry name" value="Ser/Thr_kinase_AS"/>
</dbReference>
<dbReference type="SUPFAM" id="SSF56112">
    <property type="entry name" value="Protein kinase-like (PK-like)"/>
    <property type="match status" value="1"/>
</dbReference>
<evidence type="ECO:0000256" key="2">
    <source>
        <dbReference type="ARBA" id="ARBA00022741"/>
    </source>
</evidence>
<dbReference type="Gene3D" id="3.30.200.20">
    <property type="entry name" value="Phosphorylase Kinase, domain 1"/>
    <property type="match status" value="1"/>
</dbReference>
<protein>
    <submittedName>
        <fullName evidence="6">Protein kinase</fullName>
    </submittedName>
</protein>
<accession>A0ABW1EH31</accession>
<keyword evidence="1" id="KW-0808">Transferase</keyword>
<dbReference type="Gene3D" id="1.10.510.10">
    <property type="entry name" value="Transferase(Phosphotransferase) domain 1"/>
    <property type="match status" value="1"/>
</dbReference>
<evidence type="ECO:0000259" key="5">
    <source>
        <dbReference type="PROSITE" id="PS50011"/>
    </source>
</evidence>
<dbReference type="InterPro" id="IPR000719">
    <property type="entry name" value="Prot_kinase_dom"/>
</dbReference>